<accession>A0A4U5MPU6</accession>
<keyword evidence="3" id="KW-1185">Reference proteome</keyword>
<gene>
    <name evidence="2" type="ORF">L596_019223</name>
</gene>
<dbReference type="EMBL" id="AZBU02000006">
    <property type="protein sequence ID" value="TKR71661.1"/>
    <property type="molecule type" value="Genomic_DNA"/>
</dbReference>
<comment type="caution">
    <text evidence="2">The sequence shown here is derived from an EMBL/GenBank/DDBJ whole genome shotgun (WGS) entry which is preliminary data.</text>
</comment>
<reference evidence="2 3" key="2">
    <citation type="journal article" date="2019" name="G3 (Bethesda)">
        <title>Hybrid Assembly of the Genome of the Entomopathogenic Nematode Steinernema carpocapsae Identifies the X-Chromosome.</title>
        <authorList>
            <person name="Serra L."/>
            <person name="Macchietto M."/>
            <person name="Macias-Munoz A."/>
            <person name="McGill C.J."/>
            <person name="Rodriguez I.M."/>
            <person name="Rodriguez B."/>
            <person name="Murad R."/>
            <person name="Mortazavi A."/>
        </authorList>
    </citation>
    <scope>NUCLEOTIDE SEQUENCE [LARGE SCALE GENOMIC DNA]</scope>
    <source>
        <strain evidence="2 3">ALL</strain>
    </source>
</reference>
<proteinExistence type="predicted"/>
<evidence type="ECO:0000313" key="2">
    <source>
        <dbReference type="EMBL" id="TKR71661.1"/>
    </source>
</evidence>
<evidence type="ECO:0000256" key="1">
    <source>
        <dbReference type="SAM" id="MobiDB-lite"/>
    </source>
</evidence>
<dbReference type="Proteomes" id="UP000298663">
    <property type="component" value="Unassembled WGS sequence"/>
</dbReference>
<name>A0A4U5MPU6_STECR</name>
<sequence length="93" mass="10377">MKSGEKAVELDELHRRNQMLENLLAALRASGDSPASQMRHKLVEVPGCSLDMRTGRLRVLGDLVELADARQLPSQTEPKNVSNGSQVRLPRFR</sequence>
<protein>
    <submittedName>
        <fullName evidence="2">Uncharacterized protein</fullName>
    </submittedName>
</protein>
<organism evidence="2 3">
    <name type="scientific">Steinernema carpocapsae</name>
    <name type="common">Entomopathogenic nematode</name>
    <dbReference type="NCBI Taxonomy" id="34508"/>
    <lineage>
        <taxon>Eukaryota</taxon>
        <taxon>Metazoa</taxon>
        <taxon>Ecdysozoa</taxon>
        <taxon>Nematoda</taxon>
        <taxon>Chromadorea</taxon>
        <taxon>Rhabditida</taxon>
        <taxon>Tylenchina</taxon>
        <taxon>Panagrolaimomorpha</taxon>
        <taxon>Strongyloidoidea</taxon>
        <taxon>Steinernematidae</taxon>
        <taxon>Steinernema</taxon>
    </lineage>
</organism>
<reference evidence="2 3" key="1">
    <citation type="journal article" date="2015" name="Genome Biol.">
        <title>Comparative genomics of Steinernema reveals deeply conserved gene regulatory networks.</title>
        <authorList>
            <person name="Dillman A.R."/>
            <person name="Macchietto M."/>
            <person name="Porter C.F."/>
            <person name="Rogers A."/>
            <person name="Williams B."/>
            <person name="Antoshechkin I."/>
            <person name="Lee M.M."/>
            <person name="Goodwin Z."/>
            <person name="Lu X."/>
            <person name="Lewis E.E."/>
            <person name="Goodrich-Blair H."/>
            <person name="Stock S.P."/>
            <person name="Adams B.J."/>
            <person name="Sternberg P.W."/>
            <person name="Mortazavi A."/>
        </authorList>
    </citation>
    <scope>NUCLEOTIDE SEQUENCE [LARGE SCALE GENOMIC DNA]</scope>
    <source>
        <strain evidence="2 3">ALL</strain>
    </source>
</reference>
<dbReference type="AlphaFoldDB" id="A0A4U5MPU6"/>
<evidence type="ECO:0000313" key="3">
    <source>
        <dbReference type="Proteomes" id="UP000298663"/>
    </source>
</evidence>
<feature type="region of interest" description="Disordered" evidence="1">
    <location>
        <begin position="69"/>
        <end position="93"/>
    </location>
</feature>
<feature type="compositionally biased region" description="Polar residues" evidence="1">
    <location>
        <begin position="72"/>
        <end position="86"/>
    </location>
</feature>